<proteinExistence type="predicted"/>
<dbReference type="Pfam" id="PF13302">
    <property type="entry name" value="Acetyltransf_3"/>
    <property type="match status" value="1"/>
</dbReference>
<dbReference type="AlphaFoldDB" id="A0A5M3MQ92"/>
<evidence type="ECO:0000313" key="3">
    <source>
        <dbReference type="Proteomes" id="UP000053558"/>
    </source>
</evidence>
<dbReference type="OMA" id="TEMTEWI"/>
<dbReference type="Gene3D" id="3.40.630.30">
    <property type="match status" value="1"/>
</dbReference>
<gene>
    <name evidence="2" type="ORF">CONPUDRAFT_104702</name>
</gene>
<keyword evidence="3" id="KW-1185">Reference proteome</keyword>
<feature type="domain" description="N-acetyltransferase" evidence="1">
    <location>
        <begin position="8"/>
        <end position="170"/>
    </location>
</feature>
<dbReference type="SUPFAM" id="SSF55729">
    <property type="entry name" value="Acyl-CoA N-acyltransferases (Nat)"/>
    <property type="match status" value="1"/>
</dbReference>
<dbReference type="PANTHER" id="PTHR43415:SF3">
    <property type="entry name" value="GNAT-FAMILY ACETYLTRANSFERASE"/>
    <property type="match status" value="1"/>
</dbReference>
<sequence>MPFQTERLTLRAYTEADLDDLLRLHDDPLVQPLITNEPIRPLGPTYREKLKKDLDSATFGAIITLTETGEFMGQGFVKIMESKNRDAVFGICLLPKFWSKGYGTEATKFLVDHAFRWYGMHRVSLMVWAVNDRAIGVYERLGFVIEGRKRESLWMENKWVDMLSMGVLRREWAAIHWGKNAQTTSEDYL</sequence>
<keyword evidence="2" id="KW-0808">Transferase</keyword>
<dbReference type="InterPro" id="IPR016181">
    <property type="entry name" value="Acyl_CoA_acyltransferase"/>
</dbReference>
<comment type="caution">
    <text evidence="2">The sequence shown here is derived from an EMBL/GenBank/DDBJ whole genome shotgun (WGS) entry which is preliminary data.</text>
</comment>
<evidence type="ECO:0000313" key="2">
    <source>
        <dbReference type="EMBL" id="EIW81358.1"/>
    </source>
</evidence>
<dbReference type="PANTHER" id="PTHR43415">
    <property type="entry name" value="SPERMIDINE N(1)-ACETYLTRANSFERASE"/>
    <property type="match status" value="1"/>
</dbReference>
<name>A0A5M3MQ92_CONPW</name>
<dbReference type="GeneID" id="19198498"/>
<dbReference type="Proteomes" id="UP000053558">
    <property type="component" value="Unassembled WGS sequence"/>
</dbReference>
<dbReference type="PROSITE" id="PS51186">
    <property type="entry name" value="GNAT"/>
    <property type="match status" value="1"/>
</dbReference>
<evidence type="ECO:0000259" key="1">
    <source>
        <dbReference type="PROSITE" id="PS51186"/>
    </source>
</evidence>
<dbReference type="RefSeq" id="XP_007768722.1">
    <property type="nucleotide sequence ID" value="XM_007770532.1"/>
</dbReference>
<organism evidence="2 3">
    <name type="scientific">Coniophora puteana (strain RWD-64-598)</name>
    <name type="common">Brown rot fungus</name>
    <dbReference type="NCBI Taxonomy" id="741705"/>
    <lineage>
        <taxon>Eukaryota</taxon>
        <taxon>Fungi</taxon>
        <taxon>Dikarya</taxon>
        <taxon>Basidiomycota</taxon>
        <taxon>Agaricomycotina</taxon>
        <taxon>Agaricomycetes</taxon>
        <taxon>Agaricomycetidae</taxon>
        <taxon>Boletales</taxon>
        <taxon>Coniophorineae</taxon>
        <taxon>Coniophoraceae</taxon>
        <taxon>Coniophora</taxon>
    </lineage>
</organism>
<protein>
    <submittedName>
        <fullName evidence="2">Acyl-CoA N-acyltransferase</fullName>
    </submittedName>
</protein>
<dbReference type="InterPro" id="IPR000182">
    <property type="entry name" value="GNAT_dom"/>
</dbReference>
<reference evidence="3" key="1">
    <citation type="journal article" date="2012" name="Science">
        <title>The Paleozoic origin of enzymatic lignin decomposition reconstructed from 31 fungal genomes.</title>
        <authorList>
            <person name="Floudas D."/>
            <person name="Binder M."/>
            <person name="Riley R."/>
            <person name="Barry K."/>
            <person name="Blanchette R.A."/>
            <person name="Henrissat B."/>
            <person name="Martinez A.T."/>
            <person name="Otillar R."/>
            <person name="Spatafora J.W."/>
            <person name="Yadav J.S."/>
            <person name="Aerts A."/>
            <person name="Benoit I."/>
            <person name="Boyd A."/>
            <person name="Carlson A."/>
            <person name="Copeland A."/>
            <person name="Coutinho P.M."/>
            <person name="de Vries R.P."/>
            <person name="Ferreira P."/>
            <person name="Findley K."/>
            <person name="Foster B."/>
            <person name="Gaskell J."/>
            <person name="Glotzer D."/>
            <person name="Gorecki P."/>
            <person name="Heitman J."/>
            <person name="Hesse C."/>
            <person name="Hori C."/>
            <person name="Igarashi K."/>
            <person name="Jurgens J.A."/>
            <person name="Kallen N."/>
            <person name="Kersten P."/>
            <person name="Kohler A."/>
            <person name="Kuees U."/>
            <person name="Kumar T.K.A."/>
            <person name="Kuo A."/>
            <person name="LaButti K."/>
            <person name="Larrondo L.F."/>
            <person name="Lindquist E."/>
            <person name="Ling A."/>
            <person name="Lombard V."/>
            <person name="Lucas S."/>
            <person name="Lundell T."/>
            <person name="Martin R."/>
            <person name="McLaughlin D.J."/>
            <person name="Morgenstern I."/>
            <person name="Morin E."/>
            <person name="Murat C."/>
            <person name="Nagy L.G."/>
            <person name="Nolan M."/>
            <person name="Ohm R.A."/>
            <person name="Patyshakuliyeva A."/>
            <person name="Rokas A."/>
            <person name="Ruiz-Duenas F.J."/>
            <person name="Sabat G."/>
            <person name="Salamov A."/>
            <person name="Samejima M."/>
            <person name="Schmutz J."/>
            <person name="Slot J.C."/>
            <person name="St John F."/>
            <person name="Stenlid J."/>
            <person name="Sun H."/>
            <person name="Sun S."/>
            <person name="Syed K."/>
            <person name="Tsang A."/>
            <person name="Wiebenga A."/>
            <person name="Young D."/>
            <person name="Pisabarro A."/>
            <person name="Eastwood D.C."/>
            <person name="Martin F."/>
            <person name="Cullen D."/>
            <person name="Grigoriev I.V."/>
            <person name="Hibbett D.S."/>
        </authorList>
    </citation>
    <scope>NUCLEOTIDE SEQUENCE [LARGE SCALE GENOMIC DNA]</scope>
    <source>
        <strain evidence="3">RWD-64-598 SS2</strain>
    </source>
</reference>
<dbReference type="EMBL" id="JH711578">
    <property type="protein sequence ID" value="EIW81358.1"/>
    <property type="molecule type" value="Genomic_DNA"/>
</dbReference>
<dbReference type="GO" id="GO:0016747">
    <property type="term" value="F:acyltransferase activity, transferring groups other than amino-acyl groups"/>
    <property type="evidence" value="ECO:0007669"/>
    <property type="project" value="InterPro"/>
</dbReference>
<keyword evidence="2" id="KW-0012">Acyltransferase</keyword>
<dbReference type="OrthoDB" id="630895at2759"/>
<accession>A0A5M3MQ92</accession>
<dbReference type="KEGG" id="cput:CONPUDRAFT_104702"/>